<dbReference type="AlphaFoldDB" id="A0A8X8AX25"/>
<keyword evidence="2" id="KW-1185">Reference proteome</keyword>
<comment type="caution">
    <text evidence="1">The sequence shown here is derived from an EMBL/GenBank/DDBJ whole genome shotgun (WGS) entry which is preliminary data.</text>
</comment>
<dbReference type="OrthoDB" id="1898734at2759"/>
<evidence type="ECO:0000313" key="1">
    <source>
        <dbReference type="EMBL" id="KAG2314965.1"/>
    </source>
</evidence>
<sequence length="79" mass="8195">MVRGTGLSTPLTSSSMLQFKSANDLLVNYLAKSEGGGVPLPSGGILTPNGLQSLGLSGLGSSTGFERLLTCWREYGSLF</sequence>
<dbReference type="Proteomes" id="UP000886595">
    <property type="component" value="Unassembled WGS sequence"/>
</dbReference>
<evidence type="ECO:0000313" key="2">
    <source>
        <dbReference type="Proteomes" id="UP000886595"/>
    </source>
</evidence>
<dbReference type="EMBL" id="JAAMPC010000004">
    <property type="protein sequence ID" value="KAG2314965.1"/>
    <property type="molecule type" value="Genomic_DNA"/>
</dbReference>
<accession>A0A8X8AX25</accession>
<proteinExistence type="predicted"/>
<gene>
    <name evidence="1" type="ORF">Bca52824_018087</name>
</gene>
<protein>
    <submittedName>
        <fullName evidence="1">Uncharacterized protein</fullName>
    </submittedName>
</protein>
<name>A0A8X8AX25_BRACI</name>
<reference evidence="1 2" key="1">
    <citation type="submission" date="2020-02" db="EMBL/GenBank/DDBJ databases">
        <authorList>
            <person name="Ma Q."/>
            <person name="Huang Y."/>
            <person name="Song X."/>
            <person name="Pei D."/>
        </authorList>
    </citation>
    <scope>NUCLEOTIDE SEQUENCE [LARGE SCALE GENOMIC DNA]</scope>
    <source>
        <strain evidence="1">Sxm20200214</strain>
        <tissue evidence="1">Leaf</tissue>
    </source>
</reference>
<organism evidence="1 2">
    <name type="scientific">Brassica carinata</name>
    <name type="common">Ethiopian mustard</name>
    <name type="synonym">Abyssinian cabbage</name>
    <dbReference type="NCBI Taxonomy" id="52824"/>
    <lineage>
        <taxon>Eukaryota</taxon>
        <taxon>Viridiplantae</taxon>
        <taxon>Streptophyta</taxon>
        <taxon>Embryophyta</taxon>
        <taxon>Tracheophyta</taxon>
        <taxon>Spermatophyta</taxon>
        <taxon>Magnoliopsida</taxon>
        <taxon>eudicotyledons</taxon>
        <taxon>Gunneridae</taxon>
        <taxon>Pentapetalae</taxon>
        <taxon>rosids</taxon>
        <taxon>malvids</taxon>
        <taxon>Brassicales</taxon>
        <taxon>Brassicaceae</taxon>
        <taxon>Brassiceae</taxon>
        <taxon>Brassica</taxon>
    </lineage>
</organism>